<feature type="chain" id="PRO_5015140115" evidence="2">
    <location>
        <begin position="26"/>
        <end position="698"/>
    </location>
</feature>
<dbReference type="STRING" id="158607.A0A2P5I4C7"/>
<accession>A0A2P5I4C7</accession>
<feature type="signal peptide" evidence="2">
    <location>
        <begin position="1"/>
        <end position="25"/>
    </location>
</feature>
<evidence type="ECO:0000313" key="3">
    <source>
        <dbReference type="EMBL" id="POS77324.1"/>
    </source>
</evidence>
<dbReference type="EMBL" id="MAVT02000280">
    <property type="protein sequence ID" value="POS77324.1"/>
    <property type="molecule type" value="Genomic_DNA"/>
</dbReference>
<keyword evidence="2" id="KW-0732">Signal</keyword>
<gene>
    <name evidence="3" type="ORF">DHEL01_v204285</name>
</gene>
<dbReference type="InParanoid" id="A0A2P5I4C7"/>
<dbReference type="AlphaFoldDB" id="A0A2P5I4C7"/>
<keyword evidence="4" id="KW-1185">Reference proteome</keyword>
<feature type="region of interest" description="Disordered" evidence="1">
    <location>
        <begin position="563"/>
        <end position="597"/>
    </location>
</feature>
<comment type="caution">
    <text evidence="3">The sequence shown here is derived from an EMBL/GenBank/DDBJ whole genome shotgun (WGS) entry which is preliminary data.</text>
</comment>
<evidence type="ECO:0000256" key="2">
    <source>
        <dbReference type="SAM" id="SignalP"/>
    </source>
</evidence>
<dbReference type="Proteomes" id="UP000094444">
    <property type="component" value="Unassembled WGS sequence"/>
</dbReference>
<dbReference type="InterPro" id="IPR021848">
    <property type="entry name" value="HODM_asu-like"/>
</dbReference>
<dbReference type="Pfam" id="PF11927">
    <property type="entry name" value="HODM_asu-like"/>
    <property type="match status" value="1"/>
</dbReference>
<evidence type="ECO:0000313" key="4">
    <source>
        <dbReference type="Proteomes" id="UP000094444"/>
    </source>
</evidence>
<feature type="compositionally biased region" description="Acidic residues" evidence="1">
    <location>
        <begin position="576"/>
        <end position="597"/>
    </location>
</feature>
<name>A0A2P5I4C7_DIAHE</name>
<organism evidence="3 4">
    <name type="scientific">Diaporthe helianthi</name>
    <dbReference type="NCBI Taxonomy" id="158607"/>
    <lineage>
        <taxon>Eukaryota</taxon>
        <taxon>Fungi</taxon>
        <taxon>Dikarya</taxon>
        <taxon>Ascomycota</taxon>
        <taxon>Pezizomycotina</taxon>
        <taxon>Sordariomycetes</taxon>
        <taxon>Sordariomycetidae</taxon>
        <taxon>Diaporthales</taxon>
        <taxon>Diaporthaceae</taxon>
        <taxon>Diaporthe</taxon>
    </lineage>
</organism>
<proteinExistence type="predicted"/>
<protein>
    <submittedName>
        <fullName evidence="3">Uncharacterized protein</fullName>
    </submittedName>
</protein>
<evidence type="ECO:0000256" key="1">
    <source>
        <dbReference type="SAM" id="MobiDB-lite"/>
    </source>
</evidence>
<sequence>MPFDASAWGIVVLAVVALLIVVCNATRTGKYVSNKAHAADLGGKDVLAACPMSSVEPLTSFDWKKKKPLSFRPFKPVFHVTMAVQNSTPADLIVMDLNYEDRVLERRQLMVQHPNIVLGAIPGGRAAVEELYSFLLSDYLPQRFPTMFCLCEDGKTFRNEITGAAFPILPPDDPLQALRRLGETVEDDMFLLHETDQGHRSVAYICCYCSGFDPSQKLDKLLSEIHEPVPSYDKIGPSMERYLKKLEVGKNVKRVNWSVVDSPILFNCKSNHVHEEDLDHIIEDEDIDLSKTHLYTLEEIKSEGLGHQLAEAMEGLGKGNAPGMWQYKGALRLGKKVNEYLRTPDAMGRVKTGKTHAHAVNTTAGLSVRARRKAGNARAAYQKRIREALKGLRNLPIDPLERLDVLIPRAGLARTSWPMWVSSADNAQVLCQALQKQGPNTRDITPVLMDLLEHVERHFGTPCHDTHNPPLRSHCWEHIIKASSLPNDMPVVIVRELMESLDAAHARFIRKRHRRIAKKWARARADPGPGVGLALDEAVEQMLPKSPFARKLVRVHTLFHTPWTEPRPHESGFINDDGDGDEEADLPQDEDQGMEIDEDEEGYDLRADEDEESSSENGSIMFQGDWEDEEHDMGDHDLLIGASARPIADFSPKSKARQPYGDLAQLLSNAPSAGEKIDVSQVDFQGSTSNLAFGASAH</sequence>
<reference evidence="3" key="1">
    <citation type="submission" date="2017-09" db="EMBL/GenBank/DDBJ databases">
        <title>Polyketide synthases of a Diaporthe helianthi virulent isolate.</title>
        <authorList>
            <person name="Baroncelli R."/>
        </authorList>
    </citation>
    <scope>NUCLEOTIDE SEQUENCE [LARGE SCALE GENOMIC DNA]</scope>
    <source>
        <strain evidence="3">7/96</strain>
    </source>
</reference>
<dbReference type="OrthoDB" id="5043642at2759"/>